<proteinExistence type="predicted"/>
<name>A0A0U3NCR1_9BURK</name>
<dbReference type="Pfam" id="PF01575">
    <property type="entry name" value="MaoC_dehydratas"/>
    <property type="match status" value="1"/>
</dbReference>
<dbReference type="EMBL" id="CP013729">
    <property type="protein sequence ID" value="ALV06272.1"/>
    <property type="molecule type" value="Genomic_DNA"/>
</dbReference>
<protein>
    <submittedName>
        <fullName evidence="1">Putative enoyl-CoA hydratase 1</fullName>
    </submittedName>
</protein>
<dbReference type="OrthoDB" id="9801735at2"/>
<dbReference type="CDD" id="cd03450">
    <property type="entry name" value="NodN"/>
    <property type="match status" value="1"/>
</dbReference>
<dbReference type="Gene3D" id="3.10.129.10">
    <property type="entry name" value="Hotdog Thioesterase"/>
    <property type="match status" value="1"/>
</dbReference>
<dbReference type="AlphaFoldDB" id="A0A0U3NCR1"/>
<reference evidence="1 2" key="1">
    <citation type="submission" date="2015-12" db="EMBL/GenBank/DDBJ databases">
        <title>Complete genome of Roseateles depolymerans KCTC 42856.</title>
        <authorList>
            <person name="Kim K.M."/>
        </authorList>
    </citation>
    <scope>NUCLEOTIDE SEQUENCE [LARGE SCALE GENOMIC DNA]</scope>
    <source>
        <strain evidence="1 2">KCTC 42856</strain>
    </source>
</reference>
<evidence type="ECO:0000313" key="1">
    <source>
        <dbReference type="EMBL" id="ALV06272.1"/>
    </source>
</evidence>
<dbReference type="STRING" id="76731.RD2015_1791"/>
<dbReference type="RefSeq" id="WP_058934588.1">
    <property type="nucleotide sequence ID" value="NZ_CP013729.1"/>
</dbReference>
<dbReference type="InterPro" id="IPR029069">
    <property type="entry name" value="HotDog_dom_sf"/>
</dbReference>
<dbReference type="PANTHER" id="PTHR42993">
    <property type="entry name" value="MAOC-LIKE DEHYDRATASE DOMAIN-CONTAINING PROTEIN"/>
    <property type="match status" value="1"/>
</dbReference>
<organism evidence="1 2">
    <name type="scientific">Roseateles depolymerans</name>
    <dbReference type="NCBI Taxonomy" id="76731"/>
    <lineage>
        <taxon>Bacteria</taxon>
        <taxon>Pseudomonadati</taxon>
        <taxon>Pseudomonadota</taxon>
        <taxon>Betaproteobacteria</taxon>
        <taxon>Burkholderiales</taxon>
        <taxon>Sphaerotilaceae</taxon>
        <taxon>Roseateles</taxon>
    </lineage>
</organism>
<dbReference type="PANTHER" id="PTHR42993:SF1">
    <property type="entry name" value="MAOC-LIKE DEHYDRATASE DOMAIN-CONTAINING PROTEIN"/>
    <property type="match status" value="1"/>
</dbReference>
<dbReference type="InterPro" id="IPR002539">
    <property type="entry name" value="MaoC-like_dom"/>
</dbReference>
<dbReference type="SUPFAM" id="SSF54637">
    <property type="entry name" value="Thioesterase/thiol ester dehydrase-isomerase"/>
    <property type="match status" value="1"/>
</dbReference>
<dbReference type="Proteomes" id="UP000060699">
    <property type="component" value="Chromosome"/>
</dbReference>
<dbReference type="KEGG" id="rdp:RD2015_1791"/>
<evidence type="ECO:0000313" key="2">
    <source>
        <dbReference type="Proteomes" id="UP000060699"/>
    </source>
</evidence>
<keyword evidence="2" id="KW-1185">Reference proteome</keyword>
<sequence>MRMFDTLDQLQPLIGQEIGLSDWVEVDQARINAFAEATEDRQWIHTDPARAAQGPFGGPIAHGFLTLSLLPHFFETGFRVRETRMGVNYGLDRVRFPAPVPTGSRLRGRFVLKKLDPVEGGMQLLVEVTVETERGGKPVCVAESITRQYR</sequence>
<gene>
    <name evidence="1" type="ORF">RD2015_1791</name>
</gene>
<dbReference type="PATRIC" id="fig|76731.3.peg.1834"/>
<accession>A0A0U3NCR1</accession>
<dbReference type="InterPro" id="IPR039375">
    <property type="entry name" value="NodN-like"/>
</dbReference>